<feature type="compositionally biased region" description="Polar residues" evidence="1">
    <location>
        <begin position="106"/>
        <end position="118"/>
    </location>
</feature>
<dbReference type="AlphaFoldDB" id="A0AAQ3MFV3"/>
<organism evidence="2 3">
    <name type="scientific">Vigna mungo</name>
    <name type="common">Black gram</name>
    <name type="synonym">Phaseolus mungo</name>
    <dbReference type="NCBI Taxonomy" id="3915"/>
    <lineage>
        <taxon>Eukaryota</taxon>
        <taxon>Viridiplantae</taxon>
        <taxon>Streptophyta</taxon>
        <taxon>Embryophyta</taxon>
        <taxon>Tracheophyta</taxon>
        <taxon>Spermatophyta</taxon>
        <taxon>Magnoliopsida</taxon>
        <taxon>eudicotyledons</taxon>
        <taxon>Gunneridae</taxon>
        <taxon>Pentapetalae</taxon>
        <taxon>rosids</taxon>
        <taxon>fabids</taxon>
        <taxon>Fabales</taxon>
        <taxon>Fabaceae</taxon>
        <taxon>Papilionoideae</taxon>
        <taxon>50 kb inversion clade</taxon>
        <taxon>NPAAA clade</taxon>
        <taxon>indigoferoid/millettioid clade</taxon>
        <taxon>Phaseoleae</taxon>
        <taxon>Vigna</taxon>
    </lineage>
</organism>
<reference evidence="2 3" key="1">
    <citation type="journal article" date="2023" name="Life. Sci Alliance">
        <title>Evolutionary insights into 3D genome organization and epigenetic landscape of Vigna mungo.</title>
        <authorList>
            <person name="Junaid A."/>
            <person name="Singh B."/>
            <person name="Bhatia S."/>
        </authorList>
    </citation>
    <scope>NUCLEOTIDE SEQUENCE [LARGE SCALE GENOMIC DNA]</scope>
    <source>
        <strain evidence="2">Urdbean</strain>
    </source>
</reference>
<feature type="region of interest" description="Disordered" evidence="1">
    <location>
        <begin position="26"/>
        <end position="49"/>
    </location>
</feature>
<evidence type="ECO:0000313" key="3">
    <source>
        <dbReference type="Proteomes" id="UP001374535"/>
    </source>
</evidence>
<keyword evidence="3" id="KW-1185">Reference proteome</keyword>
<gene>
    <name evidence="2" type="ORF">V8G54_035669</name>
</gene>
<dbReference type="EMBL" id="CP144690">
    <property type="protein sequence ID" value="WVY90155.1"/>
    <property type="molecule type" value="Genomic_DNA"/>
</dbReference>
<proteinExistence type="predicted"/>
<evidence type="ECO:0000313" key="2">
    <source>
        <dbReference type="EMBL" id="WVY90155.1"/>
    </source>
</evidence>
<feature type="region of interest" description="Disordered" evidence="1">
    <location>
        <begin position="98"/>
        <end position="118"/>
    </location>
</feature>
<accession>A0AAQ3MFV3</accession>
<name>A0AAQ3MFV3_VIGMU</name>
<protein>
    <submittedName>
        <fullName evidence="2">Uncharacterized protein</fullName>
    </submittedName>
</protein>
<evidence type="ECO:0000256" key="1">
    <source>
        <dbReference type="SAM" id="MobiDB-lite"/>
    </source>
</evidence>
<sequence length="118" mass="13270">MVQHFTRPTPFISWSSCLVAHPSNVIQTEKRQPSRPSSNNFQPLHGPYKTNIQQMQTEMRRRMGCRCVLGEKGVTATNLHGPASTFTLLADSISRSNLTTKRRNQQHVANTIRPTLAA</sequence>
<dbReference type="Proteomes" id="UP001374535">
    <property type="component" value="Chromosome 11"/>
</dbReference>